<dbReference type="InterPro" id="IPR012349">
    <property type="entry name" value="Split_barrel_FMN-bd"/>
</dbReference>
<organism evidence="1 2">
    <name type="scientific">Amycolatopsis taiwanensis</name>
    <dbReference type="NCBI Taxonomy" id="342230"/>
    <lineage>
        <taxon>Bacteria</taxon>
        <taxon>Bacillati</taxon>
        <taxon>Actinomycetota</taxon>
        <taxon>Actinomycetes</taxon>
        <taxon>Pseudonocardiales</taxon>
        <taxon>Pseudonocardiaceae</taxon>
        <taxon>Amycolatopsis</taxon>
    </lineage>
</organism>
<dbReference type="RefSeq" id="WP_285487969.1">
    <property type="nucleotide sequence ID" value="NZ_BSTI01000009.1"/>
</dbReference>
<proteinExistence type="predicted"/>
<evidence type="ECO:0000313" key="1">
    <source>
        <dbReference type="EMBL" id="GLY67747.1"/>
    </source>
</evidence>
<evidence type="ECO:0000313" key="2">
    <source>
        <dbReference type="Proteomes" id="UP001165136"/>
    </source>
</evidence>
<protein>
    <submittedName>
        <fullName evidence="1">Pyridoxamine 5'-phosphate oxidase</fullName>
    </submittedName>
</protein>
<keyword evidence="2" id="KW-1185">Reference proteome</keyword>
<dbReference type="SUPFAM" id="SSF50475">
    <property type="entry name" value="FMN-binding split barrel"/>
    <property type="match status" value="1"/>
</dbReference>
<gene>
    <name evidence="1" type="ORF">Atai01_43660</name>
</gene>
<accession>A0A9W6VHU0</accession>
<comment type="caution">
    <text evidence="1">The sequence shown here is derived from an EMBL/GenBank/DDBJ whole genome shotgun (WGS) entry which is preliminary data.</text>
</comment>
<reference evidence="1" key="1">
    <citation type="submission" date="2023-03" db="EMBL/GenBank/DDBJ databases">
        <title>Amycolatopsis taiwanensis NBRC 103393.</title>
        <authorList>
            <person name="Ichikawa N."/>
            <person name="Sato H."/>
            <person name="Tonouchi N."/>
        </authorList>
    </citation>
    <scope>NUCLEOTIDE SEQUENCE</scope>
    <source>
        <strain evidence="1">NBRC 103393</strain>
    </source>
</reference>
<dbReference type="EMBL" id="BSTI01000009">
    <property type="protein sequence ID" value="GLY67747.1"/>
    <property type="molecule type" value="Genomic_DNA"/>
</dbReference>
<dbReference type="InterPro" id="IPR024747">
    <property type="entry name" value="Pyridox_Oxase-rel"/>
</dbReference>
<dbReference type="AlphaFoldDB" id="A0A9W6VHU0"/>
<sequence length="136" mass="15105">MDPRNELHTLDFKECFELLRTQSVGRLVFTERALPAIRLVNYSLFNGEIALRIGRSPRLPRLDRAVVAFEVDNIDSTAHSGWSVVVIGKARQVVDIDELVMLCDPAHRPWASGGGDQVLCIDTEQVTGQRLPLAPG</sequence>
<dbReference type="Gene3D" id="2.30.110.10">
    <property type="entry name" value="Electron Transport, Fmn-binding Protein, Chain A"/>
    <property type="match status" value="1"/>
</dbReference>
<dbReference type="Proteomes" id="UP001165136">
    <property type="component" value="Unassembled WGS sequence"/>
</dbReference>
<dbReference type="Pfam" id="PF12900">
    <property type="entry name" value="Pyridox_ox_2"/>
    <property type="match status" value="1"/>
</dbReference>
<name>A0A9W6VHU0_9PSEU</name>